<name>A0A399D4T3_9BACT</name>
<dbReference type="Proteomes" id="UP000266441">
    <property type="component" value="Unassembled WGS sequence"/>
</dbReference>
<dbReference type="RefSeq" id="WP_119349593.1">
    <property type="nucleotide sequence ID" value="NZ_QWET01000005.1"/>
</dbReference>
<comment type="caution">
    <text evidence="2">The sequence shown here is derived from an EMBL/GenBank/DDBJ whole genome shotgun (WGS) entry which is preliminary data.</text>
</comment>
<organism evidence="2 3">
    <name type="scientific">Mariniphaga sediminis</name>
    <dbReference type="NCBI Taxonomy" id="1628158"/>
    <lineage>
        <taxon>Bacteria</taxon>
        <taxon>Pseudomonadati</taxon>
        <taxon>Bacteroidota</taxon>
        <taxon>Bacteroidia</taxon>
        <taxon>Marinilabiliales</taxon>
        <taxon>Prolixibacteraceae</taxon>
        <taxon>Mariniphaga</taxon>
    </lineage>
</organism>
<dbReference type="AlphaFoldDB" id="A0A399D4T3"/>
<proteinExistence type="predicted"/>
<gene>
    <name evidence="2" type="ORF">D1164_08830</name>
</gene>
<sequence>MGSTFFTKVQIPSFEWKTDYKTPCLFTGSCFTENVGGKMAGLKYPVDINPFGILYNPVSVANGLRFLLQKKKFTENDLIRHDGLWHSFFHHSRFSSPDSGSALQTINSRIESSAALLRNAGFLFLTFGTAWVYEYKLTGQTVSNCHKIPAKEFRRFRLTPGEIVEKYRQLLSEIREVNPRVKVIFTVSPIRHWKDGAIENQRSKATLILAIDQLVRDFGDEFCNYFPAYEIVMDELRDYRFYEEDMIHLSGSGINHIWNVFQTAFIEEESLKISKEVQKIMAATSHRPFNKFTKEHLHFLRQSLQKTERLEEKFQYLTLAVEKRHLQKQIAEIEKHIRD</sequence>
<dbReference type="Pfam" id="PF08885">
    <property type="entry name" value="GSCFA"/>
    <property type="match status" value="1"/>
</dbReference>
<dbReference type="SUPFAM" id="SSF52266">
    <property type="entry name" value="SGNH hydrolase"/>
    <property type="match status" value="1"/>
</dbReference>
<dbReference type="GO" id="GO:0016788">
    <property type="term" value="F:hydrolase activity, acting on ester bonds"/>
    <property type="evidence" value="ECO:0007669"/>
    <property type="project" value="UniProtKB-ARBA"/>
</dbReference>
<dbReference type="Gene3D" id="3.40.50.1110">
    <property type="entry name" value="SGNH hydrolase"/>
    <property type="match status" value="1"/>
</dbReference>
<dbReference type="InterPro" id="IPR014982">
    <property type="entry name" value="GSCFA"/>
</dbReference>
<evidence type="ECO:0000259" key="1">
    <source>
        <dbReference type="Pfam" id="PF08885"/>
    </source>
</evidence>
<dbReference type="OrthoDB" id="9807687at2"/>
<evidence type="ECO:0000313" key="3">
    <source>
        <dbReference type="Proteomes" id="UP000266441"/>
    </source>
</evidence>
<accession>A0A399D4T3</accession>
<dbReference type="InterPro" id="IPR036514">
    <property type="entry name" value="SGNH_hydro_sf"/>
</dbReference>
<keyword evidence="3" id="KW-1185">Reference proteome</keyword>
<dbReference type="EMBL" id="QWET01000005">
    <property type="protein sequence ID" value="RIH65751.1"/>
    <property type="molecule type" value="Genomic_DNA"/>
</dbReference>
<feature type="domain" description="GSCFA" evidence="1">
    <location>
        <begin position="25"/>
        <end position="261"/>
    </location>
</feature>
<evidence type="ECO:0000313" key="2">
    <source>
        <dbReference type="EMBL" id="RIH65751.1"/>
    </source>
</evidence>
<reference evidence="2 3" key="1">
    <citation type="journal article" date="2015" name="Int. J. Syst. Evol. Microbiol.">
        <title>Mariniphaga sediminis sp. nov., isolated from coastal sediment.</title>
        <authorList>
            <person name="Wang F.Q."/>
            <person name="Shen Q.Y."/>
            <person name="Chen G.J."/>
            <person name="Du Z.J."/>
        </authorList>
    </citation>
    <scope>NUCLEOTIDE SEQUENCE [LARGE SCALE GENOMIC DNA]</scope>
    <source>
        <strain evidence="2 3">SY21</strain>
    </source>
</reference>
<protein>
    <submittedName>
        <fullName evidence="2">GSCFA domain protein</fullName>
    </submittedName>
</protein>